<feature type="region of interest" description="Disordered" evidence="13">
    <location>
        <begin position="689"/>
        <end position="721"/>
    </location>
</feature>
<evidence type="ECO:0000256" key="14">
    <source>
        <dbReference type="SAM" id="Phobius"/>
    </source>
</evidence>
<dbReference type="EMBL" id="JAAIUW010000005">
    <property type="protein sequence ID" value="KAF7830699.1"/>
    <property type="molecule type" value="Genomic_DNA"/>
</dbReference>
<comment type="caution">
    <text evidence="17">The sequence shown here is derived from an EMBL/GenBank/DDBJ whole genome shotgun (WGS) entry which is preliminary data.</text>
</comment>
<dbReference type="PANTHER" id="PTHR27009">
    <property type="entry name" value="RUST RESISTANCE KINASE LR10-RELATED"/>
    <property type="match status" value="1"/>
</dbReference>
<dbReference type="InterPro" id="IPR017441">
    <property type="entry name" value="Protein_kinase_ATP_BS"/>
</dbReference>
<evidence type="ECO:0000259" key="16">
    <source>
        <dbReference type="PROSITE" id="PS50011"/>
    </source>
</evidence>
<evidence type="ECO:0000256" key="5">
    <source>
        <dbReference type="ARBA" id="ARBA00022729"/>
    </source>
</evidence>
<dbReference type="Gene3D" id="3.30.200.20">
    <property type="entry name" value="Phosphorylase Kinase, domain 1"/>
    <property type="match status" value="1"/>
</dbReference>
<keyword evidence="17" id="KW-0675">Receptor</keyword>
<protein>
    <submittedName>
        <fullName evidence="17">LEAF RUST 10 DISEASE-RESISTANCE LOCUS RECEPTOR-LIKE PROTEIN KINASE-like 2.1</fullName>
    </submittedName>
</protein>
<dbReference type="PROSITE" id="PS50011">
    <property type="entry name" value="PROTEIN_KINASE_DOM"/>
    <property type="match status" value="1"/>
</dbReference>
<evidence type="ECO:0000313" key="18">
    <source>
        <dbReference type="Proteomes" id="UP000634136"/>
    </source>
</evidence>
<dbReference type="CDD" id="cd14066">
    <property type="entry name" value="STKc_IRAK"/>
    <property type="match status" value="1"/>
</dbReference>
<dbReference type="Pfam" id="PF13947">
    <property type="entry name" value="GUB_WAK_bind"/>
    <property type="match status" value="1"/>
</dbReference>
<dbReference type="SMART" id="SM00220">
    <property type="entry name" value="S_TKc"/>
    <property type="match status" value="1"/>
</dbReference>
<dbReference type="GO" id="GO:0005524">
    <property type="term" value="F:ATP binding"/>
    <property type="evidence" value="ECO:0007669"/>
    <property type="project" value="UniProtKB-UniRule"/>
</dbReference>
<keyword evidence="8 12" id="KW-0067">ATP-binding</keyword>
<evidence type="ECO:0000256" key="10">
    <source>
        <dbReference type="ARBA" id="ARBA00023136"/>
    </source>
</evidence>
<accession>A0A834U481</accession>
<dbReference type="Pfam" id="PF00069">
    <property type="entry name" value="Pkinase"/>
    <property type="match status" value="1"/>
</dbReference>
<feature type="signal peptide" evidence="15">
    <location>
        <begin position="1"/>
        <end position="27"/>
    </location>
</feature>
<dbReference type="GO" id="GO:0016020">
    <property type="term" value="C:membrane"/>
    <property type="evidence" value="ECO:0007669"/>
    <property type="project" value="UniProtKB-SubCell"/>
</dbReference>
<feature type="compositionally biased region" description="Low complexity" evidence="13">
    <location>
        <begin position="695"/>
        <end position="712"/>
    </location>
</feature>
<gene>
    <name evidence="17" type="ORF">G2W53_013032</name>
</gene>
<feature type="transmembrane region" description="Helical" evidence="14">
    <location>
        <begin position="335"/>
        <end position="359"/>
    </location>
</feature>
<dbReference type="InterPro" id="IPR011009">
    <property type="entry name" value="Kinase-like_dom_sf"/>
</dbReference>
<evidence type="ECO:0000256" key="11">
    <source>
        <dbReference type="ARBA" id="ARBA00023180"/>
    </source>
</evidence>
<dbReference type="PROSITE" id="PS00108">
    <property type="entry name" value="PROTEIN_KINASE_ST"/>
    <property type="match status" value="1"/>
</dbReference>
<evidence type="ECO:0000256" key="6">
    <source>
        <dbReference type="ARBA" id="ARBA00022741"/>
    </source>
</evidence>
<dbReference type="FunFam" id="3.30.200.20:FF:000178">
    <property type="entry name" value="serine/threonine-protein kinase PBS1-like"/>
    <property type="match status" value="1"/>
</dbReference>
<sequence length="721" mass="82081">MERREGLTLRRRFLVLLILLLTVSCEAKQEEASSCVPSRCGKIDNIRRPFRLRDDPSSCGDKRYELACENNQTVLYLYSGRYYVLGIHYNNYTIRIVDPGIEDGNNNCSSLPLYFLSRSNFSDTYISEAADGDPYRAFNPAAATIKTIFQHVVYLNCSDPVYSNSWYVDTSSCVNWHSKGYVYATPGELLEAGMVEVECRVKLVAAISLDWVSLPGNETLSYGEIHSVFSRGFELSWWPGACAENTSCLIDDCIFDAETQKVGCRPFYTCITPLGYEMVSCGDVPTLRIFIEDYLYGIVKGYYEIRGKHVWGPYTDYNVSLSQFGVDMGVVTARYFLPLISARFLLGLIFLLVLVIYTYKRRHLSMYKEIEDFLQLHNLIPVRYSYKELKIMTKGFKTKLGEGGFGTVYQGKLRSGPLVAIKMLGKSKDNGKDFISEVATIGRIHHFNVVHLIGFCVERSKRALVYEFMSNGSLDKYIFLKEGSVPLSYDKIYQIALGVARGIAYLHHGCDMQILHFDIKPHNILLDDNFTPKISDFGLAKLYSVDDSIVPLTAAKGTIGYMAPELFYRNMGGVSYKADVYSFGKLLMEMASKRKNSIQNEDDSNEDYFPFWIYDQLAEDQNDIEILESLTGEEKDLVKKMFIVALWCIQWKPNDRPSMNKVVDMLEGGIENLEMPPKPSWYQHDVVAQDDRSSYDQTSSSIDSKYTSSNYSREIASDDEE</sequence>
<keyword evidence="2" id="KW-0723">Serine/threonine-protein kinase</keyword>
<evidence type="ECO:0000313" key="17">
    <source>
        <dbReference type="EMBL" id="KAF7830699.1"/>
    </source>
</evidence>
<dbReference type="Proteomes" id="UP000634136">
    <property type="component" value="Unassembled WGS sequence"/>
</dbReference>
<name>A0A834U481_9FABA</name>
<evidence type="ECO:0000256" key="7">
    <source>
        <dbReference type="ARBA" id="ARBA00022777"/>
    </source>
</evidence>
<feature type="chain" id="PRO_5032809188" evidence="15">
    <location>
        <begin position="28"/>
        <end position="721"/>
    </location>
</feature>
<comment type="subcellular location">
    <subcellularLocation>
        <location evidence="1">Membrane</location>
        <topology evidence="1">Single-pass type I membrane protein</topology>
    </subcellularLocation>
</comment>
<evidence type="ECO:0000256" key="1">
    <source>
        <dbReference type="ARBA" id="ARBA00004479"/>
    </source>
</evidence>
<dbReference type="InterPro" id="IPR045874">
    <property type="entry name" value="LRK10/LRL21-25-like"/>
</dbReference>
<keyword evidence="11" id="KW-0325">Glycoprotein</keyword>
<dbReference type="GO" id="GO:0004674">
    <property type="term" value="F:protein serine/threonine kinase activity"/>
    <property type="evidence" value="ECO:0007669"/>
    <property type="project" value="UniProtKB-KW"/>
</dbReference>
<proteinExistence type="predicted"/>
<evidence type="ECO:0000256" key="3">
    <source>
        <dbReference type="ARBA" id="ARBA00022679"/>
    </source>
</evidence>
<dbReference type="PROSITE" id="PS51257">
    <property type="entry name" value="PROKAR_LIPOPROTEIN"/>
    <property type="match status" value="1"/>
</dbReference>
<organism evidence="17 18">
    <name type="scientific">Senna tora</name>
    <dbReference type="NCBI Taxonomy" id="362788"/>
    <lineage>
        <taxon>Eukaryota</taxon>
        <taxon>Viridiplantae</taxon>
        <taxon>Streptophyta</taxon>
        <taxon>Embryophyta</taxon>
        <taxon>Tracheophyta</taxon>
        <taxon>Spermatophyta</taxon>
        <taxon>Magnoliopsida</taxon>
        <taxon>eudicotyledons</taxon>
        <taxon>Gunneridae</taxon>
        <taxon>Pentapetalae</taxon>
        <taxon>rosids</taxon>
        <taxon>fabids</taxon>
        <taxon>Fabales</taxon>
        <taxon>Fabaceae</taxon>
        <taxon>Caesalpinioideae</taxon>
        <taxon>Cassia clade</taxon>
        <taxon>Senna</taxon>
    </lineage>
</organism>
<keyword evidence="9 14" id="KW-1133">Transmembrane helix</keyword>
<dbReference type="GO" id="GO:0030247">
    <property type="term" value="F:polysaccharide binding"/>
    <property type="evidence" value="ECO:0007669"/>
    <property type="project" value="InterPro"/>
</dbReference>
<evidence type="ECO:0000256" key="2">
    <source>
        <dbReference type="ARBA" id="ARBA00022527"/>
    </source>
</evidence>
<keyword evidence="10 14" id="KW-0472">Membrane</keyword>
<dbReference type="InterPro" id="IPR025287">
    <property type="entry name" value="WAK_GUB"/>
</dbReference>
<dbReference type="SUPFAM" id="SSF56112">
    <property type="entry name" value="Protein kinase-like (PK-like)"/>
    <property type="match status" value="1"/>
</dbReference>
<feature type="binding site" evidence="12">
    <location>
        <position position="422"/>
    </location>
    <ligand>
        <name>ATP</name>
        <dbReference type="ChEBI" id="CHEBI:30616"/>
    </ligand>
</feature>
<evidence type="ECO:0000256" key="12">
    <source>
        <dbReference type="PROSITE-ProRule" id="PRU10141"/>
    </source>
</evidence>
<evidence type="ECO:0000256" key="15">
    <source>
        <dbReference type="SAM" id="SignalP"/>
    </source>
</evidence>
<evidence type="ECO:0000256" key="8">
    <source>
        <dbReference type="ARBA" id="ARBA00022840"/>
    </source>
</evidence>
<reference evidence="17" key="1">
    <citation type="submission" date="2020-09" db="EMBL/GenBank/DDBJ databases">
        <title>Genome-Enabled Discovery of Anthraquinone Biosynthesis in Senna tora.</title>
        <authorList>
            <person name="Kang S.-H."/>
            <person name="Pandey R.P."/>
            <person name="Lee C.-M."/>
            <person name="Sim J.-S."/>
            <person name="Jeong J.-T."/>
            <person name="Choi B.-S."/>
            <person name="Jung M."/>
            <person name="Ginzburg D."/>
            <person name="Zhao K."/>
            <person name="Won S.Y."/>
            <person name="Oh T.-J."/>
            <person name="Yu Y."/>
            <person name="Kim N.-H."/>
            <person name="Lee O.R."/>
            <person name="Lee T.-H."/>
            <person name="Bashyal P."/>
            <person name="Kim T.-S."/>
            <person name="Lee W.-H."/>
            <person name="Kawkins C."/>
            <person name="Kim C.-K."/>
            <person name="Kim J.S."/>
            <person name="Ahn B.O."/>
            <person name="Rhee S.Y."/>
            <person name="Sohng J.K."/>
        </authorList>
    </citation>
    <scope>NUCLEOTIDE SEQUENCE</scope>
    <source>
        <tissue evidence="17">Leaf</tissue>
    </source>
</reference>
<dbReference type="Gene3D" id="1.10.510.10">
    <property type="entry name" value="Transferase(Phosphotransferase) domain 1"/>
    <property type="match status" value="1"/>
</dbReference>
<dbReference type="AlphaFoldDB" id="A0A834U481"/>
<keyword evidence="18" id="KW-1185">Reference proteome</keyword>
<evidence type="ECO:0000256" key="4">
    <source>
        <dbReference type="ARBA" id="ARBA00022692"/>
    </source>
</evidence>
<keyword evidence="7 17" id="KW-0418">Kinase</keyword>
<keyword evidence="4 14" id="KW-0812">Transmembrane</keyword>
<evidence type="ECO:0000256" key="13">
    <source>
        <dbReference type="SAM" id="MobiDB-lite"/>
    </source>
</evidence>
<keyword evidence="5 15" id="KW-0732">Signal</keyword>
<feature type="domain" description="Protein kinase" evidence="16">
    <location>
        <begin position="394"/>
        <end position="670"/>
    </location>
</feature>
<dbReference type="InterPro" id="IPR000719">
    <property type="entry name" value="Prot_kinase_dom"/>
</dbReference>
<keyword evidence="3" id="KW-0808">Transferase</keyword>
<dbReference type="PROSITE" id="PS00107">
    <property type="entry name" value="PROTEIN_KINASE_ATP"/>
    <property type="match status" value="1"/>
</dbReference>
<dbReference type="InterPro" id="IPR008271">
    <property type="entry name" value="Ser/Thr_kinase_AS"/>
</dbReference>
<dbReference type="OrthoDB" id="544400at2759"/>
<keyword evidence="6 12" id="KW-0547">Nucleotide-binding</keyword>
<evidence type="ECO:0000256" key="9">
    <source>
        <dbReference type="ARBA" id="ARBA00022989"/>
    </source>
</evidence>
<dbReference type="FunFam" id="1.10.510.10:FF:000590">
    <property type="entry name" value="PR5-like receptor kinase"/>
    <property type="match status" value="1"/>
</dbReference>